<dbReference type="Gene3D" id="3.40.50.2000">
    <property type="entry name" value="Glycogen Phosphorylase B"/>
    <property type="match status" value="2"/>
</dbReference>
<name>A0AAV1HYG7_9CHLO</name>
<dbReference type="Proteomes" id="UP001314263">
    <property type="component" value="Unassembled WGS sequence"/>
</dbReference>
<feature type="transmembrane region" description="Helical" evidence="6">
    <location>
        <begin position="484"/>
        <end position="511"/>
    </location>
</feature>
<dbReference type="EMBL" id="CAUYUE010000003">
    <property type="protein sequence ID" value="CAK0754688.1"/>
    <property type="molecule type" value="Genomic_DNA"/>
</dbReference>
<dbReference type="InterPro" id="IPR050271">
    <property type="entry name" value="UDP-glycosyltransferase"/>
</dbReference>
<dbReference type="PANTHER" id="PTHR48043:SF145">
    <property type="entry name" value="FI06409P-RELATED"/>
    <property type="match status" value="1"/>
</dbReference>
<keyword evidence="6" id="KW-0472">Membrane</keyword>
<dbReference type="AlphaFoldDB" id="A0AAV1HYG7"/>
<proteinExistence type="inferred from homology"/>
<dbReference type="Pfam" id="PF00201">
    <property type="entry name" value="UDPGT"/>
    <property type="match status" value="1"/>
</dbReference>
<organism evidence="8 9">
    <name type="scientific">Coccomyxa viridis</name>
    <dbReference type="NCBI Taxonomy" id="1274662"/>
    <lineage>
        <taxon>Eukaryota</taxon>
        <taxon>Viridiplantae</taxon>
        <taxon>Chlorophyta</taxon>
        <taxon>core chlorophytes</taxon>
        <taxon>Trebouxiophyceae</taxon>
        <taxon>Trebouxiophyceae incertae sedis</taxon>
        <taxon>Coccomyxaceae</taxon>
        <taxon>Coccomyxa</taxon>
    </lineage>
</organism>
<evidence type="ECO:0000313" key="9">
    <source>
        <dbReference type="Proteomes" id="UP001314263"/>
    </source>
</evidence>
<dbReference type="InterPro" id="IPR002213">
    <property type="entry name" value="UDP_glucos_trans"/>
</dbReference>
<dbReference type="PANTHER" id="PTHR48043">
    <property type="entry name" value="EG:EG0003.4 PROTEIN-RELATED"/>
    <property type="match status" value="1"/>
</dbReference>
<comment type="similarity">
    <text evidence="1 4">Belongs to the UDP-glycosyltransferase family.</text>
</comment>
<dbReference type="SUPFAM" id="SSF53756">
    <property type="entry name" value="UDP-Glycosyltransferase/glycogen phosphorylase"/>
    <property type="match status" value="1"/>
</dbReference>
<keyword evidence="6" id="KW-0812">Transmembrane</keyword>
<evidence type="ECO:0000256" key="1">
    <source>
        <dbReference type="ARBA" id="ARBA00009995"/>
    </source>
</evidence>
<comment type="caution">
    <text evidence="8">The sequence shown here is derived from an EMBL/GenBank/DDBJ whole genome shotgun (WGS) entry which is preliminary data.</text>
</comment>
<reference evidence="8 9" key="1">
    <citation type="submission" date="2023-10" db="EMBL/GenBank/DDBJ databases">
        <authorList>
            <person name="Maclean D."/>
            <person name="Macfadyen A."/>
        </authorList>
    </citation>
    <scope>NUCLEOTIDE SEQUENCE [LARGE SCALE GENOMIC DNA]</scope>
</reference>
<keyword evidence="6" id="KW-1133">Transmembrane helix</keyword>
<accession>A0AAV1HYG7</accession>
<evidence type="ECO:0000256" key="7">
    <source>
        <dbReference type="SAM" id="SignalP"/>
    </source>
</evidence>
<dbReference type="EC" id="2.4.1.-" evidence="5"/>
<dbReference type="CDD" id="cd03784">
    <property type="entry name" value="GT1_Gtf-like"/>
    <property type="match status" value="1"/>
</dbReference>
<keyword evidence="7" id="KW-0732">Signal</keyword>
<protein>
    <recommendedName>
        <fullName evidence="5">Glycosyltransferase</fullName>
        <ecNumber evidence="5">2.4.1.-</ecNumber>
    </recommendedName>
</protein>
<evidence type="ECO:0000256" key="2">
    <source>
        <dbReference type="ARBA" id="ARBA00022676"/>
    </source>
</evidence>
<evidence type="ECO:0000313" key="8">
    <source>
        <dbReference type="EMBL" id="CAK0754688.1"/>
    </source>
</evidence>
<evidence type="ECO:0000256" key="5">
    <source>
        <dbReference type="RuleBase" id="RU362057"/>
    </source>
</evidence>
<keyword evidence="3 4" id="KW-0808">Transferase</keyword>
<evidence type="ECO:0000256" key="3">
    <source>
        <dbReference type="ARBA" id="ARBA00022679"/>
    </source>
</evidence>
<keyword evidence="9" id="KW-1185">Reference proteome</keyword>
<keyword evidence="2 4" id="KW-0328">Glycosyltransferase</keyword>
<dbReference type="GO" id="GO:0008194">
    <property type="term" value="F:UDP-glycosyltransferase activity"/>
    <property type="evidence" value="ECO:0007669"/>
    <property type="project" value="InterPro"/>
</dbReference>
<feature type="signal peptide" evidence="7">
    <location>
        <begin position="1"/>
        <end position="18"/>
    </location>
</feature>
<sequence>MRAVLGVIVLAWAAGTAADRIVAVPLCGAPSHVFIMWKVCRELVDRGHDVKLVAAASDAEAIQKLDWTGMSILTYQAAFNQSDWRQQAKSARFKDPIQGGLEGIRMWGRQCNLLLSDSDIISQLKDYKANLLFGDWGYYCTPALSEMLQIPRVTVSNIPIVDPLHTTWDRSTGRRMHVPNVLAHTPQVGTGFSSHMSFRERVENVITYAAVGLIDWVAFHRRIYLPMSIEHGIDLGSKEALRRGVMHLFNTDFALEWPRALPPNVKLVGPLMPEPAKPLPPDLQAFLDSSGEGGVVYVSLGTVCSIGAEEFRELASALSGLPAHVVWKASEADMPAGMHLGSLGLGSNVKVVQWAPQNDLLGSGRVRAFLTHGGINGLYEAAFHAVPLVGIPLIADQLDNVMKAVHRGFGLAVSPKGGLRAADIDAALNMVLSEPSFKQAAVKLSKRLRSRTRTPAQEAADWIQHVLDTDGEPYLQTPEDDIPLVSLFLLDVLGFLLIASALPAVAAYWLLAKRWRGKERQKIKTT</sequence>
<gene>
    <name evidence="8" type="ORF">CVIRNUC_002317</name>
</gene>
<evidence type="ECO:0000256" key="6">
    <source>
        <dbReference type="SAM" id="Phobius"/>
    </source>
</evidence>
<feature type="chain" id="PRO_5043527635" description="Glycosyltransferase" evidence="7">
    <location>
        <begin position="19"/>
        <end position="526"/>
    </location>
</feature>
<dbReference type="PROSITE" id="PS00375">
    <property type="entry name" value="UDPGT"/>
    <property type="match status" value="1"/>
</dbReference>
<dbReference type="InterPro" id="IPR035595">
    <property type="entry name" value="UDP_glycos_trans_CS"/>
</dbReference>
<dbReference type="FunFam" id="3.40.50.2000:FF:000021">
    <property type="entry name" value="UDP-glucuronosyltransferase"/>
    <property type="match status" value="1"/>
</dbReference>
<evidence type="ECO:0000256" key="4">
    <source>
        <dbReference type="RuleBase" id="RU003718"/>
    </source>
</evidence>